<accession>A0A9Q1GX09</accession>
<feature type="region of interest" description="Disordered" evidence="1">
    <location>
        <begin position="79"/>
        <end position="112"/>
    </location>
</feature>
<dbReference type="OrthoDB" id="1752268at2759"/>
<dbReference type="PANTHER" id="PTHR33240">
    <property type="entry name" value="OS08G0508500 PROTEIN"/>
    <property type="match status" value="1"/>
</dbReference>
<feature type="compositionally biased region" description="Polar residues" evidence="1">
    <location>
        <begin position="24"/>
        <end position="38"/>
    </location>
</feature>
<evidence type="ECO:0000313" key="3">
    <source>
        <dbReference type="Proteomes" id="UP001153076"/>
    </source>
</evidence>
<evidence type="ECO:0000313" key="2">
    <source>
        <dbReference type="EMBL" id="KAJ8427002.1"/>
    </source>
</evidence>
<feature type="region of interest" description="Disordered" evidence="1">
    <location>
        <begin position="258"/>
        <end position="280"/>
    </location>
</feature>
<reference evidence="2" key="1">
    <citation type="submission" date="2022-04" db="EMBL/GenBank/DDBJ databases">
        <title>Carnegiea gigantea Genome sequencing and assembly v2.</title>
        <authorList>
            <person name="Copetti D."/>
            <person name="Sanderson M.J."/>
            <person name="Burquez A."/>
            <person name="Wojciechowski M.F."/>
        </authorList>
    </citation>
    <scope>NUCLEOTIDE SEQUENCE</scope>
    <source>
        <strain evidence="2">SGP5-SGP5p</strain>
        <tissue evidence="2">Aerial part</tissue>
    </source>
</reference>
<name>A0A9Q1GX09_9CARY</name>
<feature type="compositionally biased region" description="Basic and acidic residues" evidence="1">
    <location>
        <begin position="14"/>
        <end position="23"/>
    </location>
</feature>
<feature type="region of interest" description="Disordered" evidence="1">
    <location>
        <begin position="1"/>
        <end position="38"/>
    </location>
</feature>
<proteinExistence type="predicted"/>
<dbReference type="EMBL" id="JAKOGI010001203">
    <property type="protein sequence ID" value="KAJ8427002.1"/>
    <property type="molecule type" value="Genomic_DNA"/>
</dbReference>
<comment type="caution">
    <text evidence="2">The sequence shown here is derived from an EMBL/GenBank/DDBJ whole genome shotgun (WGS) entry which is preliminary data.</text>
</comment>
<dbReference type="Proteomes" id="UP001153076">
    <property type="component" value="Unassembled WGS sequence"/>
</dbReference>
<keyword evidence="3" id="KW-1185">Reference proteome</keyword>
<gene>
    <name evidence="2" type="ORF">Cgig2_013942</name>
</gene>
<evidence type="ECO:0000256" key="1">
    <source>
        <dbReference type="SAM" id="MobiDB-lite"/>
    </source>
</evidence>
<organism evidence="2 3">
    <name type="scientific">Carnegiea gigantea</name>
    <dbReference type="NCBI Taxonomy" id="171969"/>
    <lineage>
        <taxon>Eukaryota</taxon>
        <taxon>Viridiplantae</taxon>
        <taxon>Streptophyta</taxon>
        <taxon>Embryophyta</taxon>
        <taxon>Tracheophyta</taxon>
        <taxon>Spermatophyta</taxon>
        <taxon>Magnoliopsida</taxon>
        <taxon>eudicotyledons</taxon>
        <taxon>Gunneridae</taxon>
        <taxon>Pentapetalae</taxon>
        <taxon>Caryophyllales</taxon>
        <taxon>Cactineae</taxon>
        <taxon>Cactaceae</taxon>
        <taxon>Cactoideae</taxon>
        <taxon>Echinocereeae</taxon>
        <taxon>Carnegiea</taxon>
    </lineage>
</organism>
<sequence length="299" mass="33212">MDQPPAHQFVTTEQLREAPKQVQEEPTASPSPSEGLNTNQHQVTSLYTCKFEVDAPNGIRALCKAKMLGESSKLSNLSRKPTVVSLSRSPPQLRMHPRVVKPGGIRSRGVLSPPLLDKGRFQKMSSFASQDPEETKDNDANRDMEIIVTIIGGIDDKPESLKPLMGSTMTFDPEDIRPFPHNGALVIQVNIATAMLRRILVDTRSSIDIITLECLTKLQYKKKDLEAVETPVVGFRGQATECYYMSLKSLGIKERDPIGETSRLNKTGKKTEEHGRPYLEPTSEVVPVPLDPNCPERII</sequence>
<dbReference type="PANTHER" id="PTHR33240:SF17">
    <property type="entry name" value="EUKARYOTIC PEPTIDE CHAIN RELEASE FACTOR GTP-BINDING SUBUNIT-LIKE"/>
    <property type="match status" value="1"/>
</dbReference>
<feature type="compositionally biased region" description="Polar residues" evidence="1">
    <location>
        <begin position="79"/>
        <end position="90"/>
    </location>
</feature>
<dbReference type="AlphaFoldDB" id="A0A9Q1GX09"/>
<protein>
    <submittedName>
        <fullName evidence="2">Uncharacterized protein</fullName>
    </submittedName>
</protein>